<organism evidence="6 7">
    <name type="scientific">Parendozoicomonas haliclonae</name>
    <dbReference type="NCBI Taxonomy" id="1960125"/>
    <lineage>
        <taxon>Bacteria</taxon>
        <taxon>Pseudomonadati</taxon>
        <taxon>Pseudomonadota</taxon>
        <taxon>Gammaproteobacteria</taxon>
        <taxon>Oceanospirillales</taxon>
        <taxon>Endozoicomonadaceae</taxon>
        <taxon>Parendozoicomonas</taxon>
    </lineage>
</organism>
<dbReference type="PANTHER" id="PTHR43498:SF1">
    <property type="entry name" value="COB--COM HETERODISULFIDE REDUCTASE IRON-SULFUR SUBUNIT A"/>
    <property type="match status" value="1"/>
</dbReference>
<keyword evidence="7" id="KW-1185">Reference proteome</keyword>
<evidence type="ECO:0000256" key="2">
    <source>
        <dbReference type="ARBA" id="ARBA00022723"/>
    </source>
</evidence>
<dbReference type="SUPFAM" id="SSF51905">
    <property type="entry name" value="FAD/NAD(P)-binding domain"/>
    <property type="match status" value="1"/>
</dbReference>
<name>A0A1X7ARK9_9GAMM</name>
<evidence type="ECO:0000256" key="5">
    <source>
        <dbReference type="ARBA" id="ARBA00023014"/>
    </source>
</evidence>
<evidence type="ECO:0000256" key="4">
    <source>
        <dbReference type="ARBA" id="ARBA00023004"/>
    </source>
</evidence>
<keyword evidence="5" id="KW-0411">Iron-sulfur</keyword>
<protein>
    <submittedName>
        <fullName evidence="6">Anaerobic glycerol-3-phosphate dehydrogenase subunit B</fullName>
    </submittedName>
</protein>
<sequence>MIHQLPSDPRPLHIENRRVELVVVGGGLSGVCAAVAAAREGLKVVLVQDRPVLGGNASSEVRLWALGATSHGGNNNRWAREGGIINEIMLENLYRNPTASPLILDTVILDWVLREANIELLTNTAAFQVETVEQQIQCVLAFNSQNSTLYDLQADLFVDASGDGILTHLSGAAYRMGAEDKEEFNEPMAPGEDYGKLLGHSLYFYTKDAGEPVDYVAPDFALKNIPESIPRYRRFSAKDHGCSLWWIEWGGRLDTIHQSEQIKFELQKIVYGVWDYIKNSGEFPEARNLTLEWIGTIPGKRESRRAEGDLMLTQSDIIDQVVHYDDVSHGGWSIDLHPADGVYGDKGSCNQYHSKGIFGIPFRTMYSRNISNLLITGRLLSATHVAFGSTRVMATCAANGQVVGTAAAVCLANNWSPRELAQPDNIEQLKLCLHKNGHHVPGYRPVAENLIARADISVSSQLALQTLPLSGEWLPLDRNFAQLLPITVSGERTLTIPVQVQSKTVLKVDIRTSEKPDNFTPEVSLAQLDIPVNAGDSEVILYLPELAGEGYRFLCLLENPAIAVGLSDQRLSGLVSVNQGGLEAVSTASRQEPPEGLGVDSFDFWTPQRRPEGFNLAFSTSTPLHHFDEENLVQGDCRPGSRPWAWIASPDDAKPVVSFGWEEPVQADEMTLWLDCDYDHPLETVQRRHHDRVMPFLVTDFTVTVDDRVIATITDNHQGVIRLPLGDQPFSKIQITITKTQGSPASLFGAFIAPRV</sequence>
<evidence type="ECO:0000256" key="3">
    <source>
        <dbReference type="ARBA" id="ARBA00023002"/>
    </source>
</evidence>
<dbReference type="Proteomes" id="UP000196573">
    <property type="component" value="Unassembled WGS sequence"/>
</dbReference>
<dbReference type="AlphaFoldDB" id="A0A1X7ARK9"/>
<evidence type="ECO:0000313" key="7">
    <source>
        <dbReference type="Proteomes" id="UP000196573"/>
    </source>
</evidence>
<evidence type="ECO:0000313" key="6">
    <source>
        <dbReference type="EMBL" id="SMA50728.1"/>
    </source>
</evidence>
<dbReference type="PANTHER" id="PTHR43498">
    <property type="entry name" value="FERREDOXIN:COB-COM HETERODISULFIDE REDUCTASE SUBUNIT A"/>
    <property type="match status" value="1"/>
</dbReference>
<proteinExistence type="predicted"/>
<evidence type="ECO:0000256" key="1">
    <source>
        <dbReference type="ARBA" id="ARBA00022485"/>
    </source>
</evidence>
<dbReference type="InterPro" id="IPR036188">
    <property type="entry name" value="FAD/NAD-bd_sf"/>
</dbReference>
<dbReference type="GO" id="GO:0046872">
    <property type="term" value="F:metal ion binding"/>
    <property type="evidence" value="ECO:0007669"/>
    <property type="project" value="UniProtKB-KW"/>
</dbReference>
<reference evidence="6 7" key="1">
    <citation type="submission" date="2017-03" db="EMBL/GenBank/DDBJ databases">
        <authorList>
            <person name="Afonso C.L."/>
            <person name="Miller P.J."/>
            <person name="Scott M.A."/>
            <person name="Spackman E."/>
            <person name="Goraichik I."/>
            <person name="Dimitrov K.M."/>
            <person name="Suarez D.L."/>
            <person name="Swayne D.E."/>
        </authorList>
    </citation>
    <scope>NUCLEOTIDE SEQUENCE [LARGE SCALE GENOMIC DNA]</scope>
    <source>
        <strain evidence="6">SB41UT1</strain>
    </source>
</reference>
<dbReference type="OrthoDB" id="9777740at2"/>
<dbReference type="Pfam" id="PF12831">
    <property type="entry name" value="FAD_oxidored"/>
    <property type="match status" value="1"/>
</dbReference>
<keyword evidence="1" id="KW-0004">4Fe-4S</keyword>
<dbReference type="GO" id="GO:0051539">
    <property type="term" value="F:4 iron, 4 sulfur cluster binding"/>
    <property type="evidence" value="ECO:0007669"/>
    <property type="project" value="UniProtKB-KW"/>
</dbReference>
<keyword evidence="2" id="KW-0479">Metal-binding</keyword>
<dbReference type="Gene3D" id="3.50.50.60">
    <property type="entry name" value="FAD/NAD(P)-binding domain"/>
    <property type="match status" value="1"/>
</dbReference>
<accession>A0A1X7ARK9</accession>
<keyword evidence="4" id="KW-0408">Iron</keyword>
<dbReference type="InterPro" id="IPR039650">
    <property type="entry name" value="HdrA-like"/>
</dbReference>
<dbReference type="EMBL" id="FWPT01000015">
    <property type="protein sequence ID" value="SMA50728.1"/>
    <property type="molecule type" value="Genomic_DNA"/>
</dbReference>
<keyword evidence="3" id="KW-0560">Oxidoreductase</keyword>
<dbReference type="RefSeq" id="WP_087113162.1">
    <property type="nucleotide sequence ID" value="NZ_CBCSCN010000015.1"/>
</dbReference>
<gene>
    <name evidence="6" type="ORF">EHSB41UT_04545</name>
</gene>
<dbReference type="GO" id="GO:0016491">
    <property type="term" value="F:oxidoreductase activity"/>
    <property type="evidence" value="ECO:0007669"/>
    <property type="project" value="UniProtKB-KW"/>
</dbReference>